<keyword evidence="3" id="KW-1185">Reference proteome</keyword>
<dbReference type="AlphaFoldDB" id="A0AAV7DVT9"/>
<name>A0AAV7DVT9_ARIFI</name>
<feature type="region of interest" description="Disordered" evidence="1">
    <location>
        <begin position="403"/>
        <end position="429"/>
    </location>
</feature>
<accession>A0AAV7DVT9</accession>
<dbReference type="Proteomes" id="UP000825729">
    <property type="component" value="Unassembled WGS sequence"/>
</dbReference>
<feature type="compositionally biased region" description="Basic residues" evidence="1">
    <location>
        <begin position="419"/>
        <end position="429"/>
    </location>
</feature>
<comment type="caution">
    <text evidence="2">The sequence shown here is derived from an EMBL/GenBank/DDBJ whole genome shotgun (WGS) entry which is preliminary data.</text>
</comment>
<dbReference type="EMBL" id="JAINDJ010000008">
    <property type="protein sequence ID" value="KAG9440428.1"/>
    <property type="molecule type" value="Genomic_DNA"/>
</dbReference>
<evidence type="ECO:0000256" key="1">
    <source>
        <dbReference type="SAM" id="MobiDB-lite"/>
    </source>
</evidence>
<gene>
    <name evidence="2" type="ORF">H6P81_020593</name>
</gene>
<sequence>MASLDRLAEEDSCSEETFKETITCSSTAMEAEKHLEKEAFKEMVMAAIKYIMPELFERVQCPLNHFQGLGSFPPDSPQREQLMEQLILCSKPATPECSAMMQAATRVLIRYNQLPSADNTSPEVVDEAYDDLQHFVNFLKTPAIQSHFYFPTPLFLISWESNSNRVLSAPKLAEGVFREAINAIIEVLKAPSSSPSPEEALVRSIESLSNVSHEIKRELLKQIILAADQKASPPEHVVDQTFKEAISVAIRKSKAPVTEPSYSLLDLEERMRKSPNDYFIEFLVAGIAESVPDSSMTHAIVQRILFASKPILPEYSGQRILKTAFRSAIRNLQKEQSERCSLTDLVAAVERSIFPPLVKQIYKEILISAMSEPSRIAKRSKTRKRSTVSVVLPPIILDDIDEDLRSGSVPESPPPPSKFKFKQKFKVQK</sequence>
<organism evidence="2 3">
    <name type="scientific">Aristolochia fimbriata</name>
    <name type="common">White veined hardy Dutchman's pipe vine</name>
    <dbReference type="NCBI Taxonomy" id="158543"/>
    <lineage>
        <taxon>Eukaryota</taxon>
        <taxon>Viridiplantae</taxon>
        <taxon>Streptophyta</taxon>
        <taxon>Embryophyta</taxon>
        <taxon>Tracheophyta</taxon>
        <taxon>Spermatophyta</taxon>
        <taxon>Magnoliopsida</taxon>
        <taxon>Magnoliidae</taxon>
        <taxon>Piperales</taxon>
        <taxon>Aristolochiaceae</taxon>
        <taxon>Aristolochia</taxon>
    </lineage>
</organism>
<reference evidence="2 3" key="1">
    <citation type="submission" date="2021-07" db="EMBL/GenBank/DDBJ databases">
        <title>The Aristolochia fimbriata genome: insights into angiosperm evolution, floral development and chemical biosynthesis.</title>
        <authorList>
            <person name="Jiao Y."/>
        </authorList>
    </citation>
    <scope>NUCLEOTIDE SEQUENCE [LARGE SCALE GENOMIC DNA]</scope>
    <source>
        <strain evidence="2">IBCAS-2021</strain>
        <tissue evidence="2">Leaf</tissue>
    </source>
</reference>
<evidence type="ECO:0000313" key="2">
    <source>
        <dbReference type="EMBL" id="KAG9440428.1"/>
    </source>
</evidence>
<protein>
    <submittedName>
        <fullName evidence="2">Uncharacterized protein</fullName>
    </submittedName>
</protein>
<proteinExistence type="predicted"/>
<evidence type="ECO:0000313" key="3">
    <source>
        <dbReference type="Proteomes" id="UP000825729"/>
    </source>
</evidence>